<evidence type="ECO:0000313" key="12">
    <source>
        <dbReference type="EMBL" id="MDI5830962.1"/>
    </source>
</evidence>
<comment type="subcellular location">
    <subcellularLocation>
        <location evidence="1">Cell inner membrane</location>
        <topology evidence="1">Single-pass membrane protein</topology>
        <orientation evidence="1">Periplasmic side</orientation>
    </subcellularLocation>
</comment>
<dbReference type="Pfam" id="PF03544">
    <property type="entry name" value="TonB_C"/>
    <property type="match status" value="1"/>
</dbReference>
<dbReference type="NCBIfam" id="TIGR01352">
    <property type="entry name" value="tonB_Cterm"/>
    <property type="match status" value="1"/>
</dbReference>
<feature type="domain" description="TonB C-terminal" evidence="11">
    <location>
        <begin position="217"/>
        <end position="306"/>
    </location>
</feature>
<evidence type="ECO:0000259" key="11">
    <source>
        <dbReference type="PROSITE" id="PS52015"/>
    </source>
</evidence>
<name>A0ABT6U930_9GAMM</name>
<protein>
    <submittedName>
        <fullName evidence="12">TonB family protein</fullName>
    </submittedName>
</protein>
<dbReference type="EMBL" id="JAOTLW010000004">
    <property type="protein sequence ID" value="MDI5830962.1"/>
    <property type="molecule type" value="Genomic_DNA"/>
</dbReference>
<keyword evidence="9" id="KW-0472">Membrane</keyword>
<dbReference type="PANTHER" id="PTHR33446:SF2">
    <property type="entry name" value="PROTEIN TONB"/>
    <property type="match status" value="1"/>
</dbReference>
<dbReference type="PANTHER" id="PTHR33446">
    <property type="entry name" value="PROTEIN TONB-RELATED"/>
    <property type="match status" value="1"/>
</dbReference>
<dbReference type="SUPFAM" id="SSF74653">
    <property type="entry name" value="TolA/TonB C-terminal domain"/>
    <property type="match status" value="1"/>
</dbReference>
<evidence type="ECO:0000313" key="13">
    <source>
        <dbReference type="Proteomes" id="UP001159075"/>
    </source>
</evidence>
<organism evidence="12 13">
    <name type="scientific">Shewanella xiamenensis</name>
    <dbReference type="NCBI Taxonomy" id="332186"/>
    <lineage>
        <taxon>Bacteria</taxon>
        <taxon>Pseudomonadati</taxon>
        <taxon>Pseudomonadota</taxon>
        <taxon>Gammaproteobacteria</taxon>
        <taxon>Alteromonadales</taxon>
        <taxon>Shewanellaceae</taxon>
        <taxon>Shewanella</taxon>
    </lineage>
</organism>
<keyword evidence="13" id="KW-1185">Reference proteome</keyword>
<evidence type="ECO:0000256" key="1">
    <source>
        <dbReference type="ARBA" id="ARBA00004383"/>
    </source>
</evidence>
<keyword evidence="4" id="KW-1003">Cell membrane</keyword>
<evidence type="ECO:0000256" key="8">
    <source>
        <dbReference type="ARBA" id="ARBA00022989"/>
    </source>
</evidence>
<dbReference type="Gene3D" id="3.30.1150.10">
    <property type="match status" value="1"/>
</dbReference>
<comment type="caution">
    <text evidence="12">The sequence shown here is derived from an EMBL/GenBank/DDBJ whole genome shotgun (WGS) entry which is preliminary data.</text>
</comment>
<sequence length="306" mass="32942">MTPKRYLAFGALTVAIQTGVIASQPSISLPKDLNEFAQMHAFNEVNKAVTLRFTAHHSVEKSAVISELKSTPANADPVYTISPNGRNASSSNAKVANARLSNASKLQTAPKLTDTATTEMARQAHEPTTAKPQTVKSAVQNKPTPNTSSKVDATTAMPLMAANTLHQQETEEIAKSSEREISQMAEIKTQDNATINNSDVTPTSASKNTKATPEVIELATPTFASQPPQPTYPRMARKKGLEGTATIEVMFNEFGQQLALTLVKSSGVSLLDQAALEAVETWQFEAPSPKLASHYKVRVPIRFALN</sequence>
<evidence type="ECO:0000256" key="4">
    <source>
        <dbReference type="ARBA" id="ARBA00022475"/>
    </source>
</evidence>
<dbReference type="InterPro" id="IPR037682">
    <property type="entry name" value="TonB_C"/>
</dbReference>
<feature type="compositionally biased region" description="Polar residues" evidence="10">
    <location>
        <begin position="130"/>
        <end position="152"/>
    </location>
</feature>
<gene>
    <name evidence="12" type="ORF">ODY93_05240</name>
</gene>
<evidence type="ECO:0000256" key="5">
    <source>
        <dbReference type="ARBA" id="ARBA00022519"/>
    </source>
</evidence>
<evidence type="ECO:0000256" key="6">
    <source>
        <dbReference type="ARBA" id="ARBA00022692"/>
    </source>
</evidence>
<dbReference type="Proteomes" id="UP001159075">
    <property type="component" value="Unassembled WGS sequence"/>
</dbReference>
<reference evidence="12 13" key="1">
    <citation type="submission" date="2022-09" db="EMBL/GenBank/DDBJ databases">
        <title>The outer-membrane cytochrome OmcA is essential for infection of Shewanella oneidensis by a zebrafish-associated bacteriophage.</title>
        <authorList>
            <person name="Grenfell A.W."/>
            <person name="Intile P."/>
            <person name="Mcfarlane J."/>
            <person name="Leung D."/>
            <person name="Abdalla K."/>
            <person name="Wold M."/>
            <person name="Kees E."/>
            <person name="Gralnick J."/>
        </authorList>
    </citation>
    <scope>NUCLEOTIDE SEQUENCE [LARGE SCALE GENOMIC DNA]</scope>
    <source>
        <strain evidence="12 13">NF-5</strain>
    </source>
</reference>
<accession>A0ABT6U930</accession>
<dbReference type="PROSITE" id="PS52015">
    <property type="entry name" value="TONB_CTD"/>
    <property type="match status" value="1"/>
</dbReference>
<dbReference type="InterPro" id="IPR006260">
    <property type="entry name" value="TonB/TolA_C"/>
</dbReference>
<dbReference type="InterPro" id="IPR051045">
    <property type="entry name" value="TonB-dependent_transducer"/>
</dbReference>
<keyword evidence="7" id="KW-0653">Protein transport</keyword>
<evidence type="ECO:0000256" key="3">
    <source>
        <dbReference type="ARBA" id="ARBA00022448"/>
    </source>
</evidence>
<evidence type="ECO:0000256" key="9">
    <source>
        <dbReference type="ARBA" id="ARBA00023136"/>
    </source>
</evidence>
<keyword evidence="3" id="KW-0813">Transport</keyword>
<evidence type="ECO:0000256" key="7">
    <source>
        <dbReference type="ARBA" id="ARBA00022927"/>
    </source>
</evidence>
<proteinExistence type="inferred from homology"/>
<evidence type="ECO:0000256" key="10">
    <source>
        <dbReference type="SAM" id="MobiDB-lite"/>
    </source>
</evidence>
<keyword evidence="8" id="KW-1133">Transmembrane helix</keyword>
<dbReference type="RefSeq" id="WP_282679131.1">
    <property type="nucleotide sequence ID" value="NZ_JAOTLW010000004.1"/>
</dbReference>
<feature type="region of interest" description="Disordered" evidence="10">
    <location>
        <begin position="101"/>
        <end position="153"/>
    </location>
</feature>
<comment type="similarity">
    <text evidence="2">Belongs to the TonB family.</text>
</comment>
<keyword evidence="5" id="KW-0997">Cell inner membrane</keyword>
<keyword evidence="6" id="KW-0812">Transmembrane</keyword>
<evidence type="ECO:0000256" key="2">
    <source>
        <dbReference type="ARBA" id="ARBA00006555"/>
    </source>
</evidence>